<evidence type="ECO:0000313" key="2">
    <source>
        <dbReference type="EMBL" id="CCG83372.1"/>
    </source>
</evidence>
<dbReference type="Proteomes" id="UP000013776">
    <property type="component" value="Unassembled WGS sequence"/>
</dbReference>
<proteinExistence type="predicted"/>
<dbReference type="AlphaFoldDB" id="R4XBX4"/>
<dbReference type="OrthoDB" id="2153661at2759"/>
<comment type="caution">
    <text evidence="2">The sequence shown here is derived from an EMBL/GenBank/DDBJ whole genome shotgun (WGS) entry which is preliminary data.</text>
</comment>
<feature type="compositionally biased region" description="Low complexity" evidence="1">
    <location>
        <begin position="41"/>
        <end position="54"/>
    </location>
</feature>
<name>R4XBX4_TAPDE</name>
<evidence type="ECO:0008006" key="4">
    <source>
        <dbReference type="Google" id="ProtNLM"/>
    </source>
</evidence>
<accession>R4XBX4</accession>
<dbReference type="InterPro" id="IPR035810">
    <property type="entry name" value="PEBP_euk"/>
</dbReference>
<sequence length="379" mass="43028">MKRSLLYVSRSCRRSLSTQAATAAEVPEDPDILTTQNPSFNKPTSNDSTSPSNNIDLSQQYPRLQYRSPALGVVPAFDLALDIIKNDRQLTKQKMHATKKKIKTLETKPDSSLKTSQLRDLKVYHRQLEGLLDINDPEIHWRHARGDIDLNMPIYRHLAQRKWQEKALRLLEQRVTQMSVTPDIIPIISPTVDVRLNFPGRTKGERKGLFEAGEMLNSRESSIAPKIEIQSFGDDSKKYSIAIVDQDVPDEANDAFKSYLHYLQTDVVLSPVEHAVDAANGKVIHSFIPPHPHKGTPYHRYTVVVWEQPEQAPQPNAPLAGKQAIPRENFDAQKFAQQNGLHAVGINFWRQVWDENVSSVMADYPEVAFVEKNFRPIKA</sequence>
<gene>
    <name evidence="2" type="ORF">TAPDE_003585</name>
</gene>
<dbReference type="CDD" id="cd00866">
    <property type="entry name" value="PEBP_euk"/>
    <property type="match status" value="1"/>
</dbReference>
<dbReference type="STRING" id="1097556.R4XBX4"/>
<evidence type="ECO:0000256" key="1">
    <source>
        <dbReference type="SAM" id="MobiDB-lite"/>
    </source>
</evidence>
<feature type="region of interest" description="Disordered" evidence="1">
    <location>
        <begin position="18"/>
        <end position="56"/>
    </location>
</feature>
<dbReference type="PANTHER" id="PTHR11362:SF82">
    <property type="entry name" value="PHOSPHATIDYLETHANOLAMINE-BINDING PROTEIN 4"/>
    <property type="match status" value="1"/>
</dbReference>
<dbReference type="InterPro" id="IPR008914">
    <property type="entry name" value="PEBP"/>
</dbReference>
<dbReference type="EMBL" id="CAHR02000142">
    <property type="protein sequence ID" value="CCG83372.1"/>
    <property type="molecule type" value="Genomic_DNA"/>
</dbReference>
<reference evidence="2 3" key="1">
    <citation type="journal article" date="2013" name="MBio">
        <title>Genome sequencing of the plant pathogen Taphrina deformans, the causal agent of peach leaf curl.</title>
        <authorList>
            <person name="Cisse O.H."/>
            <person name="Almeida J.M.G.C.F."/>
            <person name="Fonseca A."/>
            <person name="Kumar A.A."/>
            <person name="Salojaervi J."/>
            <person name="Overmyer K."/>
            <person name="Hauser P.M."/>
            <person name="Pagni M."/>
        </authorList>
    </citation>
    <scope>NUCLEOTIDE SEQUENCE [LARGE SCALE GENOMIC DNA]</scope>
    <source>
        <strain evidence="3">PYCC 5710 / ATCC 11124 / CBS 356.35 / IMI 108563 / JCM 9778 / NBRC 8474</strain>
    </source>
</reference>
<organism evidence="2 3">
    <name type="scientific">Taphrina deformans (strain PYCC 5710 / ATCC 11124 / CBS 356.35 / IMI 108563 / JCM 9778 / NBRC 8474)</name>
    <name type="common">Peach leaf curl fungus</name>
    <name type="synonym">Lalaria deformans</name>
    <dbReference type="NCBI Taxonomy" id="1097556"/>
    <lineage>
        <taxon>Eukaryota</taxon>
        <taxon>Fungi</taxon>
        <taxon>Dikarya</taxon>
        <taxon>Ascomycota</taxon>
        <taxon>Taphrinomycotina</taxon>
        <taxon>Taphrinomycetes</taxon>
        <taxon>Taphrinales</taxon>
        <taxon>Taphrinaceae</taxon>
        <taxon>Taphrina</taxon>
    </lineage>
</organism>
<protein>
    <recommendedName>
        <fullName evidence="4">PEBP-like protein</fullName>
    </recommendedName>
</protein>
<dbReference type="Gene3D" id="1.20.58.1180">
    <property type="match status" value="1"/>
</dbReference>
<dbReference type="eggNOG" id="KOG3346">
    <property type="taxonomic scope" value="Eukaryota"/>
</dbReference>
<dbReference type="VEuPathDB" id="FungiDB:TAPDE_003585"/>
<dbReference type="Gene3D" id="3.90.280.10">
    <property type="entry name" value="PEBP-like"/>
    <property type="match status" value="1"/>
</dbReference>
<dbReference type="SUPFAM" id="SSF49777">
    <property type="entry name" value="PEBP-like"/>
    <property type="match status" value="1"/>
</dbReference>
<dbReference type="InterPro" id="IPR036610">
    <property type="entry name" value="PEBP-like_sf"/>
</dbReference>
<dbReference type="Pfam" id="PF01161">
    <property type="entry name" value="PBP"/>
    <property type="match status" value="1"/>
</dbReference>
<keyword evidence="3" id="KW-1185">Reference proteome</keyword>
<dbReference type="PANTHER" id="PTHR11362">
    <property type="entry name" value="PHOSPHATIDYLETHANOLAMINE-BINDING PROTEIN"/>
    <property type="match status" value="1"/>
</dbReference>
<evidence type="ECO:0000313" key="3">
    <source>
        <dbReference type="Proteomes" id="UP000013776"/>
    </source>
</evidence>